<proteinExistence type="inferred from homology"/>
<evidence type="ECO:0000256" key="3">
    <source>
        <dbReference type="SAM" id="MobiDB-lite"/>
    </source>
</evidence>
<gene>
    <name evidence="5" type="ORF">HETIRDRAFT_58654</name>
</gene>
<dbReference type="eggNOG" id="KOG1515">
    <property type="taxonomic scope" value="Eukaryota"/>
</dbReference>
<evidence type="ECO:0000313" key="5">
    <source>
        <dbReference type="EMBL" id="ETW86680.1"/>
    </source>
</evidence>
<dbReference type="STRING" id="747525.W4KMS4"/>
<evidence type="ECO:0000256" key="1">
    <source>
        <dbReference type="ARBA" id="ARBA00010515"/>
    </source>
</evidence>
<dbReference type="Proteomes" id="UP000030671">
    <property type="component" value="Unassembled WGS sequence"/>
</dbReference>
<dbReference type="Gene3D" id="3.40.50.1820">
    <property type="entry name" value="alpha/beta hydrolase"/>
    <property type="match status" value="1"/>
</dbReference>
<dbReference type="PANTHER" id="PTHR48081">
    <property type="entry name" value="AB HYDROLASE SUPERFAMILY PROTEIN C4A8.06C"/>
    <property type="match status" value="1"/>
</dbReference>
<dbReference type="GeneID" id="20678443"/>
<dbReference type="SUPFAM" id="SSF53474">
    <property type="entry name" value="alpha/beta-Hydrolases"/>
    <property type="match status" value="1"/>
</dbReference>
<feature type="compositionally biased region" description="Acidic residues" evidence="3">
    <location>
        <begin position="526"/>
        <end position="535"/>
    </location>
</feature>
<sequence>MLPWPFSRVESVPVLQIAPAQAVVTGFGVRKRRLSLSAWLQHYEKPGVAPPSARVDPLLQQREGHGIGIWDACKLGAVVALKVTEMAGDVLSHHIWGPRKKSWGIQMTIFTSLMRDAGRHSDLVDIATIRMFIALSRLVPLPPDALVTPVTFSVKKRGLRGILTQYDAQETGSRELSGEWVVSKTLWRRLQAEWKASRAAPGSHPPTTPHKQRKERVILYLHGGAYYLFSPSTHRGITIQLSKFADARVFAIDYRLAPETRFPGPLHDAVATYFRLIDDLHIPPENILIAGDSAGGGLSLALLMYLRDNRYPLPAGAILMSPWVDLTMSCDSWDSNAQYDIVPLPTPGDALDPIACYLGPHMERYLTHPYASPLFGDFSGLPPMLIQSGEAEVLRDEVTLLAHKASLAGVEVRHELYEDATHVFQAFPFLDASHEAFLSCHNFVHNVLPLLQVQSPQVLHISAQTELTHEIDNVMARVVRGNGMEKASASINDSSTDDSISGSEQDIGDEIVPRTLNRSYKGPMESESDSDDDEPSLSSLRSPGSPRRDRVLVGRHHTAIRSGRRTSFHTHRHVRLTSLNMSTMVPAPTPTIRSSSSHPNIHSLCQQWERSGPANVTTTYASQSAEDGARNPKPRFHRSSSFSYF</sequence>
<dbReference type="InterPro" id="IPR029058">
    <property type="entry name" value="AB_hydrolase_fold"/>
</dbReference>
<dbReference type="GO" id="GO:0016787">
    <property type="term" value="F:hydrolase activity"/>
    <property type="evidence" value="ECO:0007669"/>
    <property type="project" value="UniProtKB-KW"/>
</dbReference>
<feature type="compositionally biased region" description="Low complexity" evidence="3">
    <location>
        <begin position="487"/>
        <end position="503"/>
    </location>
</feature>
<dbReference type="KEGG" id="hir:HETIRDRAFT_58654"/>
<name>W4KMS4_HETIT</name>
<dbReference type="OrthoDB" id="408631at2759"/>
<reference evidence="5 6" key="1">
    <citation type="journal article" date="2012" name="New Phytol.">
        <title>Insight into trade-off between wood decay and parasitism from the genome of a fungal forest pathogen.</title>
        <authorList>
            <person name="Olson A."/>
            <person name="Aerts A."/>
            <person name="Asiegbu F."/>
            <person name="Belbahri L."/>
            <person name="Bouzid O."/>
            <person name="Broberg A."/>
            <person name="Canback B."/>
            <person name="Coutinho P.M."/>
            <person name="Cullen D."/>
            <person name="Dalman K."/>
            <person name="Deflorio G."/>
            <person name="van Diepen L.T."/>
            <person name="Dunand C."/>
            <person name="Duplessis S."/>
            <person name="Durling M."/>
            <person name="Gonthier P."/>
            <person name="Grimwood J."/>
            <person name="Fossdal C.G."/>
            <person name="Hansson D."/>
            <person name="Henrissat B."/>
            <person name="Hietala A."/>
            <person name="Himmelstrand K."/>
            <person name="Hoffmeister D."/>
            <person name="Hogberg N."/>
            <person name="James T.Y."/>
            <person name="Karlsson M."/>
            <person name="Kohler A."/>
            <person name="Kues U."/>
            <person name="Lee Y.H."/>
            <person name="Lin Y.C."/>
            <person name="Lind M."/>
            <person name="Lindquist E."/>
            <person name="Lombard V."/>
            <person name="Lucas S."/>
            <person name="Lunden K."/>
            <person name="Morin E."/>
            <person name="Murat C."/>
            <person name="Park J."/>
            <person name="Raffaello T."/>
            <person name="Rouze P."/>
            <person name="Salamov A."/>
            <person name="Schmutz J."/>
            <person name="Solheim H."/>
            <person name="Stahlberg J."/>
            <person name="Velez H."/>
            <person name="de Vries R.P."/>
            <person name="Wiebenga A."/>
            <person name="Woodward S."/>
            <person name="Yakovlev I."/>
            <person name="Garbelotto M."/>
            <person name="Martin F."/>
            <person name="Grigoriev I.V."/>
            <person name="Stenlid J."/>
        </authorList>
    </citation>
    <scope>NUCLEOTIDE SEQUENCE [LARGE SCALE GENOMIC DNA]</scope>
    <source>
        <strain evidence="5 6">TC 32-1</strain>
    </source>
</reference>
<accession>W4KMS4</accession>
<dbReference type="InterPro" id="IPR050300">
    <property type="entry name" value="GDXG_lipolytic_enzyme"/>
</dbReference>
<feature type="region of interest" description="Disordered" evidence="3">
    <location>
        <begin position="622"/>
        <end position="645"/>
    </location>
</feature>
<keyword evidence="6" id="KW-1185">Reference proteome</keyword>
<dbReference type="FunFam" id="3.40.50.1820:FF:000252">
    <property type="entry name" value="Related to calmodulin-dependent protein kinase"/>
    <property type="match status" value="1"/>
</dbReference>
<feature type="region of interest" description="Disordered" evidence="3">
    <location>
        <begin position="486"/>
        <end position="555"/>
    </location>
</feature>
<dbReference type="AlphaFoldDB" id="W4KMS4"/>
<dbReference type="InterPro" id="IPR013094">
    <property type="entry name" value="AB_hydrolase_3"/>
</dbReference>
<dbReference type="PANTHER" id="PTHR48081:SF26">
    <property type="entry name" value="ALPHA_BETA HYDROLASE FOLD-3 DOMAIN-CONTAINING PROTEIN"/>
    <property type="match status" value="1"/>
</dbReference>
<feature type="domain" description="Alpha/beta hydrolase fold-3" evidence="4">
    <location>
        <begin position="218"/>
        <end position="425"/>
    </location>
</feature>
<feature type="compositionally biased region" description="Low complexity" evidence="3">
    <location>
        <begin position="536"/>
        <end position="545"/>
    </location>
</feature>
<keyword evidence="2" id="KW-0378">Hydrolase</keyword>
<dbReference type="PROSITE" id="PS01173">
    <property type="entry name" value="LIPASE_GDXG_HIS"/>
    <property type="match status" value="1"/>
</dbReference>
<dbReference type="InterPro" id="IPR002168">
    <property type="entry name" value="Lipase_GDXG_HIS_AS"/>
</dbReference>
<evidence type="ECO:0000259" key="4">
    <source>
        <dbReference type="Pfam" id="PF07859"/>
    </source>
</evidence>
<dbReference type="Pfam" id="PF07859">
    <property type="entry name" value="Abhydrolase_3"/>
    <property type="match status" value="1"/>
</dbReference>
<protein>
    <submittedName>
        <fullName evidence="5">Esterase/lipase/thioesterase</fullName>
    </submittedName>
</protein>
<dbReference type="EMBL" id="KI925454">
    <property type="protein sequence ID" value="ETW86680.1"/>
    <property type="molecule type" value="Genomic_DNA"/>
</dbReference>
<evidence type="ECO:0000256" key="2">
    <source>
        <dbReference type="ARBA" id="ARBA00022801"/>
    </source>
</evidence>
<comment type="similarity">
    <text evidence="1">Belongs to the 'GDXG' lipolytic enzyme family.</text>
</comment>
<evidence type="ECO:0000313" key="6">
    <source>
        <dbReference type="Proteomes" id="UP000030671"/>
    </source>
</evidence>
<dbReference type="RefSeq" id="XP_009540377.1">
    <property type="nucleotide sequence ID" value="XM_009542082.1"/>
</dbReference>
<dbReference type="HOGENOM" id="CLU_020372_0_0_1"/>
<organism evidence="5 6">
    <name type="scientific">Heterobasidion irregulare (strain TC 32-1)</name>
    <dbReference type="NCBI Taxonomy" id="747525"/>
    <lineage>
        <taxon>Eukaryota</taxon>
        <taxon>Fungi</taxon>
        <taxon>Dikarya</taxon>
        <taxon>Basidiomycota</taxon>
        <taxon>Agaricomycotina</taxon>
        <taxon>Agaricomycetes</taxon>
        <taxon>Russulales</taxon>
        <taxon>Bondarzewiaceae</taxon>
        <taxon>Heterobasidion</taxon>
        <taxon>Heterobasidion annosum species complex</taxon>
    </lineage>
</organism>
<dbReference type="InParanoid" id="W4KMS4"/>